<keyword evidence="3" id="KW-1185">Reference proteome</keyword>
<evidence type="ECO:0000313" key="2">
    <source>
        <dbReference type="EMBL" id="MBV7380805.1"/>
    </source>
</evidence>
<organism evidence="2 3">
    <name type="scientific">Maritimibacter dapengensis</name>
    <dbReference type="NCBI Taxonomy" id="2836868"/>
    <lineage>
        <taxon>Bacteria</taxon>
        <taxon>Pseudomonadati</taxon>
        <taxon>Pseudomonadota</taxon>
        <taxon>Alphaproteobacteria</taxon>
        <taxon>Rhodobacterales</taxon>
        <taxon>Roseobacteraceae</taxon>
        <taxon>Maritimibacter</taxon>
    </lineage>
</organism>
<protein>
    <submittedName>
        <fullName evidence="2">Uncharacterized protein</fullName>
    </submittedName>
</protein>
<dbReference type="Proteomes" id="UP000756530">
    <property type="component" value="Unassembled WGS sequence"/>
</dbReference>
<keyword evidence="1" id="KW-0472">Membrane</keyword>
<gene>
    <name evidence="2" type="ORF">KJP28_17905</name>
</gene>
<reference evidence="2 3" key="1">
    <citation type="submission" date="2021-05" db="EMBL/GenBank/DDBJ databases">
        <title>Culturable bacteria isolated from Daya Bay.</title>
        <authorList>
            <person name="Zheng W."/>
            <person name="Yu S."/>
            <person name="Huang Y."/>
        </authorList>
    </citation>
    <scope>NUCLEOTIDE SEQUENCE [LARGE SCALE GENOMIC DNA]</scope>
    <source>
        <strain evidence="2 3">DP4N28-5</strain>
    </source>
</reference>
<feature type="transmembrane region" description="Helical" evidence="1">
    <location>
        <begin position="30"/>
        <end position="53"/>
    </location>
</feature>
<comment type="caution">
    <text evidence="2">The sequence shown here is derived from an EMBL/GenBank/DDBJ whole genome shotgun (WGS) entry which is preliminary data.</text>
</comment>
<dbReference type="RefSeq" id="WP_218393989.1">
    <property type="nucleotide sequence ID" value="NZ_JAHUZE010000004.1"/>
</dbReference>
<evidence type="ECO:0000256" key="1">
    <source>
        <dbReference type="SAM" id="Phobius"/>
    </source>
</evidence>
<keyword evidence="1" id="KW-1133">Transmembrane helix</keyword>
<sequence>MKYGWKLLLIPIWALSIAGAVVIAGLSIGAISWVTFAVAAVVGLVLGIPAGIWNTRKIRREDPNWENGRYVPA</sequence>
<proteinExistence type="predicted"/>
<dbReference type="EMBL" id="JAHUZE010000004">
    <property type="protein sequence ID" value="MBV7380805.1"/>
    <property type="molecule type" value="Genomic_DNA"/>
</dbReference>
<name>A0ABS6T781_9RHOB</name>
<evidence type="ECO:0000313" key="3">
    <source>
        <dbReference type="Proteomes" id="UP000756530"/>
    </source>
</evidence>
<accession>A0ABS6T781</accession>
<keyword evidence="1" id="KW-0812">Transmembrane</keyword>